<evidence type="ECO:0000313" key="2">
    <source>
        <dbReference type="Proteomes" id="UP000189055"/>
    </source>
</evidence>
<gene>
    <name evidence="1" type="ORF">A0U91_15725</name>
</gene>
<dbReference type="EMBL" id="CP014688">
    <property type="protein sequence ID" value="AQT06461.1"/>
    <property type="molecule type" value="Genomic_DNA"/>
</dbReference>
<reference evidence="1 2" key="1">
    <citation type="submission" date="2016-03" db="EMBL/GenBank/DDBJ databases">
        <title>Acetic acid bacteria sequencing.</title>
        <authorList>
            <person name="Brandt J."/>
            <person name="Jakob F."/>
            <person name="Vogel R.F."/>
        </authorList>
    </citation>
    <scope>NUCLEOTIDE SEQUENCE [LARGE SCALE GENOMIC DNA]</scope>
    <source>
        <strain evidence="1 2">TMW2.1084</strain>
        <plasmid evidence="2">pac1084_1</plasmid>
    </source>
</reference>
<sequence>MIIDKGSVRPSGEQLAKTVNDVLDDLEFRFSTAVRFPSPTMAAFALSLLKSEQMLVQAHSRMSESTQGKMDELLHDSEMSILFITQIFSAKSQHLIYTGQKPPSDEIVDPIDMETLSDVLKFVSEAVEFVRAHEDELPFSLAESFGTSKDLIFEAIEALRPANPQMPSIDGKQAVH</sequence>
<organism evidence="1 2">
    <name type="scientific">Acetobacter persici</name>
    <dbReference type="NCBI Taxonomy" id="1076596"/>
    <lineage>
        <taxon>Bacteria</taxon>
        <taxon>Pseudomonadati</taxon>
        <taxon>Pseudomonadota</taxon>
        <taxon>Alphaproteobacteria</taxon>
        <taxon>Acetobacterales</taxon>
        <taxon>Acetobacteraceae</taxon>
        <taxon>Acetobacter</taxon>
    </lineage>
</organism>
<dbReference type="KEGG" id="aper:A0U91_15725"/>
<accession>A0A1U9LJ59</accession>
<dbReference type="AlphaFoldDB" id="A0A1U9LJ59"/>
<proteinExistence type="predicted"/>
<protein>
    <submittedName>
        <fullName evidence="1">Uncharacterized protein</fullName>
    </submittedName>
</protein>
<evidence type="ECO:0000313" key="1">
    <source>
        <dbReference type="EMBL" id="AQT06461.1"/>
    </source>
</evidence>
<keyword evidence="1" id="KW-0614">Plasmid</keyword>
<name>A0A1U9LJ59_9PROT</name>
<dbReference type="Proteomes" id="UP000189055">
    <property type="component" value="Plasmid pAC1084_1"/>
</dbReference>
<geneLocation type="plasmid" evidence="2">
    <name>pac1084_1</name>
</geneLocation>